<keyword evidence="3" id="KW-1185">Reference proteome</keyword>
<accession>A0A256G9C0</accession>
<organism evidence="2 3">
    <name type="scientific">Brucella pseudogrignonensis</name>
    <dbReference type="NCBI Taxonomy" id="419475"/>
    <lineage>
        <taxon>Bacteria</taxon>
        <taxon>Pseudomonadati</taxon>
        <taxon>Pseudomonadota</taxon>
        <taxon>Alphaproteobacteria</taxon>
        <taxon>Hyphomicrobiales</taxon>
        <taxon>Brucellaceae</taxon>
        <taxon>Brucella/Ochrobactrum group</taxon>
        <taxon>Brucella</taxon>
    </lineage>
</organism>
<dbReference type="Proteomes" id="UP000526233">
    <property type="component" value="Unassembled WGS sequence"/>
</dbReference>
<comment type="caution">
    <text evidence="2">The sequence shown here is derived from an EMBL/GenBank/DDBJ whole genome shotgun (WGS) entry which is preliminary data.</text>
</comment>
<gene>
    <name evidence="2" type="ORF">CEV34_3688</name>
    <name evidence="1" type="ORF">EHE22_23245</name>
</gene>
<dbReference type="EMBL" id="PKQI01000004">
    <property type="protein sequence ID" value="NNV23306.1"/>
    <property type="molecule type" value="Genomic_DNA"/>
</dbReference>
<dbReference type="Proteomes" id="UP000216188">
    <property type="component" value="Unassembled WGS sequence"/>
</dbReference>
<protein>
    <submittedName>
        <fullName evidence="1">DUF982 domain-containing protein</fullName>
    </submittedName>
</protein>
<name>A0A256G9C0_9HYPH</name>
<proteinExistence type="predicted"/>
<dbReference type="EMBL" id="NNRM01000039">
    <property type="protein sequence ID" value="OYR23684.1"/>
    <property type="molecule type" value="Genomic_DNA"/>
</dbReference>
<dbReference type="Pfam" id="PF06169">
    <property type="entry name" value="DUF982"/>
    <property type="match status" value="1"/>
</dbReference>
<evidence type="ECO:0000313" key="4">
    <source>
        <dbReference type="Proteomes" id="UP000526233"/>
    </source>
</evidence>
<evidence type="ECO:0000313" key="3">
    <source>
        <dbReference type="Proteomes" id="UP000216188"/>
    </source>
</evidence>
<sequence>MTCDLFNKPLSILVGLGFPIEINTVQHAYQYLLELPPSLRDSTHHITLQACVAALRGEIESETARSLFAAFSERHNLLVTEAPASYSAQRSSPKYRVVH</sequence>
<dbReference type="AlphaFoldDB" id="A0A256G9C0"/>
<reference evidence="2 3" key="1">
    <citation type="submission" date="2017-07" db="EMBL/GenBank/DDBJ databases">
        <title>Phylogenetic study on the rhizospheric bacterium Ochrobactrum sp. A44.</title>
        <authorList>
            <person name="Krzyzanowska D.M."/>
            <person name="Ossowicki A."/>
            <person name="Rajewska M."/>
            <person name="Maciag T."/>
            <person name="Kaczynski Z."/>
            <person name="Czerwicka M."/>
            <person name="Jafra S."/>
        </authorList>
    </citation>
    <scope>NUCLEOTIDE SEQUENCE [LARGE SCALE GENOMIC DNA]</scope>
    <source>
        <strain evidence="2 3">CCUG 30717</strain>
    </source>
</reference>
<dbReference type="Gene3D" id="6.10.250.730">
    <property type="match status" value="1"/>
</dbReference>
<evidence type="ECO:0000313" key="2">
    <source>
        <dbReference type="EMBL" id="OYR23684.1"/>
    </source>
</evidence>
<dbReference type="RefSeq" id="WP_007881459.1">
    <property type="nucleotide sequence ID" value="NZ_CAXURC020000003.1"/>
</dbReference>
<evidence type="ECO:0000313" key="1">
    <source>
        <dbReference type="EMBL" id="NNV23306.1"/>
    </source>
</evidence>
<reference evidence="1 4" key="2">
    <citation type="submission" date="2018-11" db="EMBL/GenBank/DDBJ databases">
        <title>Genome sequencing and analysis.</title>
        <authorList>
            <person name="Huang Y.-T."/>
        </authorList>
    </citation>
    <scope>NUCLEOTIDE SEQUENCE [LARGE SCALE GENOMIC DNA]</scope>
    <source>
        <strain evidence="1 4">SHIN</strain>
    </source>
</reference>
<dbReference type="InterPro" id="IPR010385">
    <property type="entry name" value="DUF982"/>
</dbReference>